<evidence type="ECO:0000256" key="1">
    <source>
        <dbReference type="SAM" id="Phobius"/>
    </source>
</evidence>
<gene>
    <name evidence="2" type="ORF">GCM10022216_01360</name>
</gene>
<dbReference type="EMBL" id="BAAAZI010000001">
    <property type="protein sequence ID" value="GAA4131349.1"/>
    <property type="molecule type" value="Genomic_DNA"/>
</dbReference>
<feature type="transmembrane region" description="Helical" evidence="1">
    <location>
        <begin position="6"/>
        <end position="23"/>
    </location>
</feature>
<keyword evidence="1" id="KW-0812">Transmembrane</keyword>
<keyword evidence="1" id="KW-1133">Transmembrane helix</keyword>
<reference evidence="3" key="1">
    <citation type="journal article" date="2019" name="Int. J. Syst. Evol. Microbiol.">
        <title>The Global Catalogue of Microorganisms (GCM) 10K type strain sequencing project: providing services to taxonomists for standard genome sequencing and annotation.</title>
        <authorList>
            <consortium name="The Broad Institute Genomics Platform"/>
            <consortium name="The Broad Institute Genome Sequencing Center for Infectious Disease"/>
            <person name="Wu L."/>
            <person name="Ma J."/>
        </authorList>
    </citation>
    <scope>NUCLEOTIDE SEQUENCE [LARGE SCALE GENOMIC DNA]</scope>
    <source>
        <strain evidence="3">JCM 16704</strain>
    </source>
</reference>
<dbReference type="Proteomes" id="UP001500101">
    <property type="component" value="Unassembled WGS sequence"/>
</dbReference>
<sequence>MSPTTYYIIGGVAYVFNIYKIILNKNAKKGKAAVMHKFKNEEKLRFSRI</sequence>
<protein>
    <submittedName>
        <fullName evidence="2">Uncharacterized protein</fullName>
    </submittedName>
</protein>
<keyword evidence="3" id="KW-1185">Reference proteome</keyword>
<name>A0ABP7Y6L5_9SPHI</name>
<evidence type="ECO:0000313" key="3">
    <source>
        <dbReference type="Proteomes" id="UP001500101"/>
    </source>
</evidence>
<dbReference type="RefSeq" id="WP_344672758.1">
    <property type="nucleotide sequence ID" value="NZ_BAAAZI010000001.1"/>
</dbReference>
<proteinExistence type="predicted"/>
<organism evidence="2 3">
    <name type="scientific">Sphingobacterium kyonggiense</name>
    <dbReference type="NCBI Taxonomy" id="714075"/>
    <lineage>
        <taxon>Bacteria</taxon>
        <taxon>Pseudomonadati</taxon>
        <taxon>Bacteroidota</taxon>
        <taxon>Sphingobacteriia</taxon>
        <taxon>Sphingobacteriales</taxon>
        <taxon>Sphingobacteriaceae</taxon>
        <taxon>Sphingobacterium</taxon>
    </lineage>
</organism>
<evidence type="ECO:0000313" key="2">
    <source>
        <dbReference type="EMBL" id="GAA4131349.1"/>
    </source>
</evidence>
<accession>A0ABP7Y6L5</accession>
<keyword evidence="1" id="KW-0472">Membrane</keyword>
<comment type="caution">
    <text evidence="2">The sequence shown here is derived from an EMBL/GenBank/DDBJ whole genome shotgun (WGS) entry which is preliminary data.</text>
</comment>